<dbReference type="OrthoDB" id="5513217at2"/>
<gene>
    <name evidence="4" type="ORF">SAMN04487894_102252</name>
</gene>
<evidence type="ECO:0000256" key="1">
    <source>
        <dbReference type="SAM" id="MobiDB-lite"/>
    </source>
</evidence>
<name>A0A1G6L9X5_NIADE</name>
<keyword evidence="5" id="KW-1185">Reference proteome</keyword>
<feature type="chain" id="PRO_5011620251" description="DUF3347 domain-containing protein" evidence="2">
    <location>
        <begin position="17"/>
        <end position="192"/>
    </location>
</feature>
<feature type="region of interest" description="Disordered" evidence="1">
    <location>
        <begin position="22"/>
        <end position="43"/>
    </location>
</feature>
<proteinExistence type="predicted"/>
<evidence type="ECO:0000256" key="2">
    <source>
        <dbReference type="SAM" id="SignalP"/>
    </source>
</evidence>
<evidence type="ECO:0000313" key="5">
    <source>
        <dbReference type="Proteomes" id="UP000198757"/>
    </source>
</evidence>
<dbReference type="EMBL" id="FMZO01000002">
    <property type="protein sequence ID" value="SDC39356.1"/>
    <property type="molecule type" value="Genomic_DNA"/>
</dbReference>
<organism evidence="4 5">
    <name type="scientific">Niabella drilacis (strain DSM 25811 / CCM 8410 / CCUG 62505 / LMG 26954 / E90)</name>
    <dbReference type="NCBI Taxonomy" id="1285928"/>
    <lineage>
        <taxon>Bacteria</taxon>
        <taxon>Pseudomonadati</taxon>
        <taxon>Bacteroidota</taxon>
        <taxon>Chitinophagia</taxon>
        <taxon>Chitinophagales</taxon>
        <taxon>Chitinophagaceae</taxon>
        <taxon>Niabella</taxon>
    </lineage>
</organism>
<dbReference type="RefSeq" id="WP_090388876.1">
    <property type="nucleotide sequence ID" value="NZ_FMZO01000002.1"/>
</dbReference>
<feature type="domain" description="DUF3347" evidence="3">
    <location>
        <begin position="54"/>
        <end position="145"/>
    </location>
</feature>
<reference evidence="5" key="1">
    <citation type="submission" date="2016-10" db="EMBL/GenBank/DDBJ databases">
        <authorList>
            <person name="Varghese N."/>
            <person name="Submissions S."/>
        </authorList>
    </citation>
    <scope>NUCLEOTIDE SEQUENCE [LARGE SCALE GENOMIC DNA]</scope>
    <source>
        <strain evidence="5">DSM 25811 / CCM 8410 / LMG 26954 / E90</strain>
    </source>
</reference>
<evidence type="ECO:0000313" key="4">
    <source>
        <dbReference type="EMBL" id="SDC39356.1"/>
    </source>
</evidence>
<dbReference type="Pfam" id="PF11827">
    <property type="entry name" value="DUF3347"/>
    <property type="match status" value="1"/>
</dbReference>
<dbReference type="Proteomes" id="UP000198757">
    <property type="component" value="Unassembled WGS sequence"/>
</dbReference>
<sequence>MKQLLLWGWMAIAAVACNTPGTGEQPSAADTASSPQVSAQEPDTTKQLFSATAILDAYFALGTALFEEQATGITNAANTLGNKLQAGPVTELPAVQQKEVKEIIEASVENAAHIAASKDQPGHQREHFQMLSEDLYDLVKIAGTKTVVYKFTCASLNNGKGGSWLSNQQTLKNPYTGAARNNCGTITETVNP</sequence>
<keyword evidence="2" id="KW-0732">Signal</keyword>
<dbReference type="STRING" id="1285928.SAMN04487894_102252"/>
<feature type="signal peptide" evidence="2">
    <location>
        <begin position="1"/>
        <end position="16"/>
    </location>
</feature>
<accession>A0A1G6L9X5</accession>
<evidence type="ECO:0000259" key="3">
    <source>
        <dbReference type="Pfam" id="PF11827"/>
    </source>
</evidence>
<protein>
    <recommendedName>
        <fullName evidence="3">DUF3347 domain-containing protein</fullName>
    </recommendedName>
</protein>
<dbReference type="PROSITE" id="PS51257">
    <property type="entry name" value="PROKAR_LIPOPROTEIN"/>
    <property type="match status" value="1"/>
</dbReference>
<dbReference type="InterPro" id="IPR021782">
    <property type="entry name" value="DUF3347"/>
</dbReference>
<dbReference type="AlphaFoldDB" id="A0A1G6L9X5"/>